<feature type="compositionally biased region" description="Low complexity" evidence="1">
    <location>
        <begin position="24"/>
        <end position="45"/>
    </location>
</feature>
<evidence type="ECO:0000313" key="2">
    <source>
        <dbReference type="EMBL" id="QHS84723.1"/>
    </source>
</evidence>
<evidence type="ECO:0000256" key="1">
    <source>
        <dbReference type="SAM" id="MobiDB-lite"/>
    </source>
</evidence>
<dbReference type="EMBL" id="MN738812">
    <property type="protein sequence ID" value="QHS84723.1"/>
    <property type="molecule type" value="Genomic_DNA"/>
</dbReference>
<name>A0A6C0AZ11_9ZZZZ</name>
<reference evidence="2" key="1">
    <citation type="journal article" date="2020" name="Nature">
        <title>Giant virus diversity and host interactions through global metagenomics.</title>
        <authorList>
            <person name="Schulz F."/>
            <person name="Roux S."/>
            <person name="Paez-Espino D."/>
            <person name="Jungbluth S."/>
            <person name="Walsh D.A."/>
            <person name="Denef V.J."/>
            <person name="McMahon K.D."/>
            <person name="Konstantinidis K.T."/>
            <person name="Eloe-Fadrosh E.A."/>
            <person name="Kyrpides N.C."/>
            <person name="Woyke T."/>
        </authorList>
    </citation>
    <scope>NUCLEOTIDE SEQUENCE</scope>
    <source>
        <strain evidence="2">GVMAG-S-ERX556022-25</strain>
    </source>
</reference>
<proteinExistence type="predicted"/>
<dbReference type="AlphaFoldDB" id="A0A6C0AZ11"/>
<protein>
    <submittedName>
        <fullName evidence="2">Uncharacterized protein</fullName>
    </submittedName>
</protein>
<sequence length="161" mass="18374">MSNSVSIAAAKKRRSQPISNKIINNNTQNTQNTQNSQNTQDNQNNEPRQKITALQLLAQHDKRLFNLETKEKNNNDITNSDLVVSDNKLSNKIENNTIEITGLHNKMNKIGNDVNGINELIKTMNAIIMSQSNELSKLKSDFYNYIDQVRNLDNENCEEKK</sequence>
<accession>A0A6C0AZ11</accession>
<organism evidence="2">
    <name type="scientific">viral metagenome</name>
    <dbReference type="NCBI Taxonomy" id="1070528"/>
    <lineage>
        <taxon>unclassified sequences</taxon>
        <taxon>metagenomes</taxon>
        <taxon>organismal metagenomes</taxon>
    </lineage>
</organism>
<feature type="region of interest" description="Disordered" evidence="1">
    <location>
        <begin position="1"/>
        <end position="46"/>
    </location>
</feature>